<reference evidence="1 2" key="1">
    <citation type="submission" date="2019-02" db="EMBL/GenBank/DDBJ databases">
        <title>Deep-cultivation of Planctomycetes and their phenomic and genomic characterization uncovers novel biology.</title>
        <authorList>
            <person name="Wiegand S."/>
            <person name="Jogler M."/>
            <person name="Boedeker C."/>
            <person name="Pinto D."/>
            <person name="Vollmers J."/>
            <person name="Rivas-Marin E."/>
            <person name="Kohn T."/>
            <person name="Peeters S.H."/>
            <person name="Heuer A."/>
            <person name="Rast P."/>
            <person name="Oberbeckmann S."/>
            <person name="Bunk B."/>
            <person name="Jeske O."/>
            <person name="Meyerdierks A."/>
            <person name="Storesund J.E."/>
            <person name="Kallscheuer N."/>
            <person name="Luecker S."/>
            <person name="Lage O.M."/>
            <person name="Pohl T."/>
            <person name="Merkel B.J."/>
            <person name="Hornburger P."/>
            <person name="Mueller R.-W."/>
            <person name="Bruemmer F."/>
            <person name="Labrenz M."/>
            <person name="Spormann A.M."/>
            <person name="Op Den Camp H."/>
            <person name="Overmann J."/>
            <person name="Amann R."/>
            <person name="Jetten M.S.M."/>
            <person name="Mascher T."/>
            <person name="Medema M.H."/>
            <person name="Devos D.P."/>
            <person name="Kaster A.-K."/>
            <person name="Ovreas L."/>
            <person name="Rohde M."/>
            <person name="Galperin M.Y."/>
            <person name="Jogler C."/>
        </authorList>
    </citation>
    <scope>NUCLEOTIDE SEQUENCE [LARGE SCALE GENOMIC DNA]</scope>
    <source>
        <strain evidence="1 2">V7</strain>
    </source>
</reference>
<name>A0A5C6G2H3_9PLAN</name>
<dbReference type="PANTHER" id="PTHR12526:SF638">
    <property type="entry name" value="SPORE COAT PROTEIN SA"/>
    <property type="match status" value="1"/>
</dbReference>
<evidence type="ECO:0000313" key="2">
    <source>
        <dbReference type="Proteomes" id="UP000316476"/>
    </source>
</evidence>
<dbReference type="Pfam" id="PF13692">
    <property type="entry name" value="Glyco_trans_1_4"/>
    <property type="match status" value="1"/>
</dbReference>
<dbReference type="PANTHER" id="PTHR12526">
    <property type="entry name" value="GLYCOSYLTRANSFERASE"/>
    <property type="match status" value="1"/>
</dbReference>
<sequence>MLAFARPSAWLTFAAAVSEGKLSSSRVRKSLKQSVIISALKSRMGCRWSDFEADLWYFYWGTNAVNVLPFLSSCPRSVARFHRFDLYEEDVEGGESQVFRERMLERLAAQCLVSADGMAYLNRMYGHLGLNPVLARLGVPDRGRGRGSEDGVLRLLTCSNVYAVKRVDLLASALSTVSGTRIEWVHFGDGPREYRDRVLKIASRFPSNVRLQFMGRRPNNEVMEFFRSNPIDLFLNVSVSEGLPVSIMEALSFGCPVMATDCGGVSELVGDLNGRLLPVQISPERLAREILDVGGRACGMREAARSSWDEEVNAEKNYREFFEFLKHRV</sequence>
<gene>
    <name evidence="1" type="primary">gtf1</name>
    <name evidence="1" type="ORF">V7x_31650</name>
</gene>
<evidence type="ECO:0000313" key="1">
    <source>
        <dbReference type="EMBL" id="TWU67590.1"/>
    </source>
</evidence>
<accession>A0A5C6G2H3</accession>
<dbReference type="SUPFAM" id="SSF53756">
    <property type="entry name" value="UDP-Glycosyltransferase/glycogen phosphorylase"/>
    <property type="match status" value="1"/>
</dbReference>
<proteinExistence type="predicted"/>
<protein>
    <submittedName>
        <fullName evidence="1">Glycosyltransferase Gtf1</fullName>
        <ecNumber evidence="1">2.4.1.-</ecNumber>
    </submittedName>
</protein>
<keyword evidence="1" id="KW-0328">Glycosyltransferase</keyword>
<dbReference type="Gene3D" id="3.40.50.2000">
    <property type="entry name" value="Glycogen Phosphorylase B"/>
    <property type="match status" value="1"/>
</dbReference>
<organism evidence="1 2">
    <name type="scientific">Crateriforma conspicua</name>
    <dbReference type="NCBI Taxonomy" id="2527996"/>
    <lineage>
        <taxon>Bacteria</taxon>
        <taxon>Pseudomonadati</taxon>
        <taxon>Planctomycetota</taxon>
        <taxon>Planctomycetia</taxon>
        <taxon>Planctomycetales</taxon>
        <taxon>Planctomycetaceae</taxon>
        <taxon>Crateriforma</taxon>
    </lineage>
</organism>
<dbReference type="Proteomes" id="UP000316476">
    <property type="component" value="Unassembled WGS sequence"/>
</dbReference>
<dbReference type="EC" id="2.4.1.-" evidence="1"/>
<comment type="caution">
    <text evidence="1">The sequence shown here is derived from an EMBL/GenBank/DDBJ whole genome shotgun (WGS) entry which is preliminary data.</text>
</comment>
<dbReference type="GO" id="GO:0016757">
    <property type="term" value="F:glycosyltransferase activity"/>
    <property type="evidence" value="ECO:0007669"/>
    <property type="project" value="UniProtKB-KW"/>
</dbReference>
<dbReference type="AlphaFoldDB" id="A0A5C6G2H3"/>
<keyword evidence="1" id="KW-0808">Transferase</keyword>
<dbReference type="EMBL" id="SJPZ01000001">
    <property type="protein sequence ID" value="TWU67590.1"/>
    <property type="molecule type" value="Genomic_DNA"/>
</dbReference>